<reference evidence="2 3" key="1">
    <citation type="journal article" date="2016" name="Nat. Commun.">
        <title>Thousands of microbial genomes shed light on interconnected biogeochemical processes in an aquifer system.</title>
        <authorList>
            <person name="Anantharaman K."/>
            <person name="Brown C.T."/>
            <person name="Hug L.A."/>
            <person name="Sharon I."/>
            <person name="Castelle C.J."/>
            <person name="Probst A.J."/>
            <person name="Thomas B.C."/>
            <person name="Singh A."/>
            <person name="Wilkins M.J."/>
            <person name="Karaoz U."/>
            <person name="Brodie E.L."/>
            <person name="Williams K.H."/>
            <person name="Hubbard S.S."/>
            <person name="Banfield J.F."/>
        </authorList>
    </citation>
    <scope>NUCLEOTIDE SEQUENCE [LARGE SCALE GENOMIC DNA]</scope>
</reference>
<dbReference type="Pfam" id="PF09903">
    <property type="entry name" value="DUF2130"/>
    <property type="match status" value="1"/>
</dbReference>
<accession>A0A1F8BLW1</accession>
<evidence type="ECO:0000313" key="2">
    <source>
        <dbReference type="EMBL" id="OGM64950.1"/>
    </source>
</evidence>
<evidence type="ECO:0000256" key="1">
    <source>
        <dbReference type="SAM" id="Coils"/>
    </source>
</evidence>
<comment type="caution">
    <text evidence="2">The sequence shown here is derived from an EMBL/GenBank/DDBJ whole genome shotgun (WGS) entry which is preliminary data.</text>
</comment>
<gene>
    <name evidence="2" type="ORF">A2893_04830</name>
</gene>
<organism evidence="2 3">
    <name type="scientific">Candidatus Woesebacteria bacterium RIFCSPLOWO2_01_FULL_39_25</name>
    <dbReference type="NCBI Taxonomy" id="1802521"/>
    <lineage>
        <taxon>Bacteria</taxon>
        <taxon>Candidatus Woeseibacteriota</taxon>
    </lineage>
</organism>
<proteinExistence type="predicted"/>
<dbReference type="EMBL" id="MGHH01000007">
    <property type="protein sequence ID" value="OGM64950.1"/>
    <property type="molecule type" value="Genomic_DNA"/>
</dbReference>
<evidence type="ECO:0000313" key="3">
    <source>
        <dbReference type="Proteomes" id="UP000176725"/>
    </source>
</evidence>
<dbReference type="InterPro" id="IPR019219">
    <property type="entry name" value="DUF2130"/>
</dbReference>
<sequence length="366" mass="42330">MNPKFKCPHCGQLIEISEALKQQVEEEVRKNLEVRIKKEFEEKSSTEIEDLKKQLSEKEEKVNELREQELKLREERRKLENREKDLKLELQRQLDEERQKIQESVLKQAVEEHRLKDMEKEKKINDLQAQLEEALRRAKVGSQQLQGEILELDLEETLRTTFPNDEVEPVGKGVKGADVRQIVKSPKGFNCGVILWETKRTKAWKDEWVTKLKSDLRAEKSNIAVIVSSVFPKGVKDGFGLYEGVWIVSYELIIPMATILRKNLLDLGFQKAVSAHKGEKAEYLYEYVTSHEFRQQLEALVEVYSEMQLQLDKEKAAYERIWKSREGQIKRLVTSTANVVGSIQGRVGSSALQIKGLDLPELESGD</sequence>
<protein>
    <recommendedName>
        <fullName evidence="4">DUF2130 domain-containing protein</fullName>
    </recommendedName>
</protein>
<dbReference type="STRING" id="1802521.A2893_04830"/>
<dbReference type="Proteomes" id="UP000176725">
    <property type="component" value="Unassembled WGS sequence"/>
</dbReference>
<name>A0A1F8BLW1_9BACT</name>
<dbReference type="AlphaFoldDB" id="A0A1F8BLW1"/>
<keyword evidence="1" id="KW-0175">Coiled coil</keyword>
<evidence type="ECO:0008006" key="4">
    <source>
        <dbReference type="Google" id="ProtNLM"/>
    </source>
</evidence>
<feature type="coiled-coil region" evidence="1">
    <location>
        <begin position="41"/>
        <end position="144"/>
    </location>
</feature>